<feature type="region of interest" description="Disordered" evidence="1">
    <location>
        <begin position="1"/>
        <end position="28"/>
    </location>
</feature>
<dbReference type="AlphaFoldDB" id="A0A9R1BN08"/>
<organism evidence="4 5">
    <name type="scientific">Triticum turgidum subsp. durum</name>
    <name type="common">Durum wheat</name>
    <name type="synonym">Triticum durum</name>
    <dbReference type="NCBI Taxonomy" id="4567"/>
    <lineage>
        <taxon>Eukaryota</taxon>
        <taxon>Viridiplantae</taxon>
        <taxon>Streptophyta</taxon>
        <taxon>Embryophyta</taxon>
        <taxon>Tracheophyta</taxon>
        <taxon>Spermatophyta</taxon>
        <taxon>Magnoliopsida</taxon>
        <taxon>Liliopsida</taxon>
        <taxon>Poales</taxon>
        <taxon>Poaceae</taxon>
        <taxon>BOP clade</taxon>
        <taxon>Pooideae</taxon>
        <taxon>Triticodae</taxon>
        <taxon>Triticeae</taxon>
        <taxon>Triticinae</taxon>
        <taxon>Triticum</taxon>
    </lineage>
</organism>
<evidence type="ECO:0000313" key="5">
    <source>
        <dbReference type="Proteomes" id="UP000324705"/>
    </source>
</evidence>
<evidence type="ECO:0000259" key="2">
    <source>
        <dbReference type="Pfam" id="PF00005"/>
    </source>
</evidence>
<reference evidence="4 5" key="1">
    <citation type="submission" date="2017-09" db="EMBL/GenBank/DDBJ databases">
        <authorList>
            <consortium name="International Durum Wheat Genome Sequencing Consortium (IDWGSC)"/>
            <person name="Milanesi L."/>
        </authorList>
    </citation>
    <scope>NUCLEOTIDE SEQUENCE [LARGE SCALE GENOMIC DNA]</scope>
    <source>
        <strain evidence="5">cv. Svevo</strain>
    </source>
</reference>
<dbReference type="PANTHER" id="PTHR48040:SF64">
    <property type="entry name" value="ABC TRANSPORTER DOMAIN-CONTAINING PROTEIN"/>
    <property type="match status" value="1"/>
</dbReference>
<proteinExistence type="predicted"/>
<accession>A0A9R1BN08</accession>
<evidence type="ECO:0000259" key="3">
    <source>
        <dbReference type="Pfam" id="PF14510"/>
    </source>
</evidence>
<evidence type="ECO:0000313" key="4">
    <source>
        <dbReference type="EMBL" id="VAI74642.1"/>
    </source>
</evidence>
<dbReference type="PANTHER" id="PTHR48040">
    <property type="entry name" value="PLEIOTROPIC DRUG RESISTANCE PROTEIN 1-LIKE ISOFORM X1"/>
    <property type="match status" value="1"/>
</dbReference>
<dbReference type="InterPro" id="IPR029481">
    <property type="entry name" value="ABC_trans_N"/>
</dbReference>
<dbReference type="InterPro" id="IPR027417">
    <property type="entry name" value="P-loop_NTPase"/>
</dbReference>
<dbReference type="Proteomes" id="UP000324705">
    <property type="component" value="Chromosome 7A"/>
</dbReference>
<dbReference type="SUPFAM" id="SSF52540">
    <property type="entry name" value="P-loop containing nucleoside triphosphate hydrolases"/>
    <property type="match status" value="1"/>
</dbReference>
<dbReference type="EMBL" id="LT934123">
    <property type="protein sequence ID" value="VAI74642.1"/>
    <property type="molecule type" value="Genomic_DNA"/>
</dbReference>
<gene>
    <name evidence="4" type="ORF">TRITD_7Av1G110550</name>
</gene>
<feature type="domain" description="Pleiotropic ABC efflux transporter N-terminal" evidence="3">
    <location>
        <begin position="23"/>
        <end position="75"/>
    </location>
</feature>
<protein>
    <recommendedName>
        <fullName evidence="6">ABC transporter domain-containing protein</fullName>
    </recommendedName>
</protein>
<dbReference type="Gene3D" id="3.40.50.300">
    <property type="entry name" value="P-loop containing nucleotide triphosphate hydrolases"/>
    <property type="match status" value="1"/>
</dbReference>
<evidence type="ECO:0000256" key="1">
    <source>
        <dbReference type="SAM" id="MobiDB-lite"/>
    </source>
</evidence>
<name>A0A9R1BN08_TRITD</name>
<dbReference type="InterPro" id="IPR003439">
    <property type="entry name" value="ABC_transporter-like_ATP-bd"/>
</dbReference>
<keyword evidence="5" id="KW-1185">Reference proteome</keyword>
<dbReference type="GO" id="GO:0005524">
    <property type="term" value="F:ATP binding"/>
    <property type="evidence" value="ECO:0007669"/>
    <property type="project" value="InterPro"/>
</dbReference>
<evidence type="ECO:0008006" key="6">
    <source>
        <dbReference type="Google" id="ProtNLM"/>
    </source>
</evidence>
<dbReference type="GO" id="GO:0016887">
    <property type="term" value="F:ATP hydrolysis activity"/>
    <property type="evidence" value="ECO:0007669"/>
    <property type="project" value="InterPro"/>
</dbReference>
<feature type="domain" description="ABC transporter" evidence="2">
    <location>
        <begin position="102"/>
        <end position="136"/>
    </location>
</feature>
<dbReference type="Pfam" id="PF14510">
    <property type="entry name" value="ABC_trans_N"/>
    <property type="match status" value="1"/>
</dbReference>
<dbReference type="Gramene" id="TRITD7Av1G110550.1">
    <property type="protein sequence ID" value="TRITD7Av1G110550.1"/>
    <property type="gene ID" value="TRITD7Av1G110550"/>
</dbReference>
<sequence>MEQNWEAEQAPPASGVSARPPPPLTHEDNRGFLQMLREKKERLGVDAAKVEVRFEELTVEADVRVGRRALPTLLNCAVNAAQELATSSHMCTTRKKPIKIINGASGTIRPSRMTLLLGAPGSGKTTFLKALAGKLDSSLKVH</sequence>
<dbReference type="Pfam" id="PF00005">
    <property type="entry name" value="ABC_tran"/>
    <property type="match status" value="1"/>
</dbReference>